<proteinExistence type="predicted"/>
<organism evidence="2 3">
    <name type="scientific">Gigaspora rosea</name>
    <dbReference type="NCBI Taxonomy" id="44941"/>
    <lineage>
        <taxon>Eukaryota</taxon>
        <taxon>Fungi</taxon>
        <taxon>Fungi incertae sedis</taxon>
        <taxon>Mucoromycota</taxon>
        <taxon>Glomeromycotina</taxon>
        <taxon>Glomeromycetes</taxon>
        <taxon>Diversisporales</taxon>
        <taxon>Gigasporaceae</taxon>
        <taxon>Gigaspora</taxon>
    </lineage>
</organism>
<gene>
    <name evidence="2" type="ORF">C2G38_2036400</name>
</gene>
<keyword evidence="3" id="KW-1185">Reference proteome</keyword>
<evidence type="ECO:0000256" key="1">
    <source>
        <dbReference type="SAM" id="MobiDB-lite"/>
    </source>
</evidence>
<evidence type="ECO:0000313" key="2">
    <source>
        <dbReference type="EMBL" id="RIB19031.1"/>
    </source>
</evidence>
<evidence type="ECO:0000313" key="3">
    <source>
        <dbReference type="Proteomes" id="UP000266673"/>
    </source>
</evidence>
<dbReference type="OrthoDB" id="10563660at2759"/>
<comment type="caution">
    <text evidence="2">The sequence shown here is derived from an EMBL/GenBank/DDBJ whole genome shotgun (WGS) entry which is preliminary data.</text>
</comment>
<dbReference type="EMBL" id="QKWP01000500">
    <property type="protein sequence ID" value="RIB19031.1"/>
    <property type="molecule type" value="Genomic_DNA"/>
</dbReference>
<feature type="region of interest" description="Disordered" evidence="1">
    <location>
        <begin position="1"/>
        <end position="31"/>
    </location>
</feature>
<dbReference type="Proteomes" id="UP000266673">
    <property type="component" value="Unassembled WGS sequence"/>
</dbReference>
<dbReference type="AlphaFoldDB" id="A0A397VAS0"/>
<sequence length="104" mass="12444">MKKKCMKRIRTQEFNEQNSDSENQNQSNKSDYVENIQKKLIESYEDQIVQLKTQINDYNNQTNSFLNNDALIKELALKITQLEKKDRKIIDVDRKSTNWSCLFH</sequence>
<feature type="compositionally biased region" description="Low complexity" evidence="1">
    <location>
        <begin position="12"/>
        <end position="30"/>
    </location>
</feature>
<protein>
    <submittedName>
        <fullName evidence="2">Uncharacterized protein</fullName>
    </submittedName>
</protein>
<reference evidence="2 3" key="1">
    <citation type="submission" date="2018-06" db="EMBL/GenBank/DDBJ databases">
        <title>Comparative genomics reveals the genomic features of Rhizophagus irregularis, R. cerebriforme, R. diaphanum and Gigaspora rosea, and their symbiotic lifestyle signature.</title>
        <authorList>
            <person name="Morin E."/>
            <person name="San Clemente H."/>
            <person name="Chen E.C.H."/>
            <person name="De La Providencia I."/>
            <person name="Hainaut M."/>
            <person name="Kuo A."/>
            <person name="Kohler A."/>
            <person name="Murat C."/>
            <person name="Tang N."/>
            <person name="Roy S."/>
            <person name="Loubradou J."/>
            <person name="Henrissat B."/>
            <person name="Grigoriev I.V."/>
            <person name="Corradi N."/>
            <person name="Roux C."/>
            <person name="Martin F.M."/>
        </authorList>
    </citation>
    <scope>NUCLEOTIDE SEQUENCE [LARGE SCALE GENOMIC DNA]</scope>
    <source>
        <strain evidence="2 3">DAOM 194757</strain>
    </source>
</reference>
<name>A0A397VAS0_9GLOM</name>
<accession>A0A397VAS0</accession>